<dbReference type="PANTHER" id="PTHR23409:SF18">
    <property type="entry name" value="RIBONUCLEOSIDE-DIPHOSPHATE REDUCTASE SUBUNIT M2"/>
    <property type="match status" value="1"/>
</dbReference>
<feature type="compositionally biased region" description="Polar residues" evidence="2">
    <location>
        <begin position="1194"/>
        <end position="1209"/>
    </location>
</feature>
<dbReference type="Pfam" id="PF25805">
    <property type="entry name" value="IQUB"/>
    <property type="match status" value="1"/>
</dbReference>
<dbReference type="InterPro" id="IPR057887">
    <property type="entry name" value="IQUB_helical"/>
</dbReference>
<dbReference type="InterPro" id="IPR033909">
    <property type="entry name" value="RNR_small"/>
</dbReference>
<evidence type="ECO:0000256" key="3">
    <source>
        <dbReference type="SAM" id="Phobius"/>
    </source>
</evidence>
<keyword evidence="3" id="KW-0472">Membrane</keyword>
<feature type="region of interest" description="Disordered" evidence="2">
    <location>
        <begin position="1188"/>
        <end position="1212"/>
    </location>
</feature>
<feature type="domain" description="IQ motif and ubiquitin-like" evidence="5">
    <location>
        <begin position="1395"/>
        <end position="1528"/>
    </location>
</feature>
<dbReference type="GO" id="GO:0009263">
    <property type="term" value="P:deoxyribonucleotide biosynthetic process"/>
    <property type="evidence" value="ECO:0007669"/>
    <property type="project" value="InterPro"/>
</dbReference>
<keyword evidence="3" id="KW-0812">Transmembrane</keyword>
<dbReference type="PANTHER" id="PTHR23409">
    <property type="entry name" value="RIBONUCLEOSIDE-DIPHOSPHATE REDUCTASE SMALL CHAIN"/>
    <property type="match status" value="1"/>
</dbReference>
<feature type="region of interest" description="Disordered" evidence="2">
    <location>
        <begin position="1641"/>
        <end position="1667"/>
    </location>
</feature>
<keyword evidence="3" id="KW-1133">Transmembrane helix</keyword>
<comment type="caution">
    <text evidence="6">The sequence shown here is derived from an EMBL/GenBank/DDBJ whole genome shotgun (WGS) entry which is preliminary data.</text>
</comment>
<dbReference type="InterPro" id="IPR030475">
    <property type="entry name" value="RNR_small_AS"/>
</dbReference>
<organism evidence="6 7">
    <name type="scientific">Polarella glacialis</name>
    <name type="common">Dinoflagellate</name>
    <dbReference type="NCBI Taxonomy" id="89957"/>
    <lineage>
        <taxon>Eukaryota</taxon>
        <taxon>Sar</taxon>
        <taxon>Alveolata</taxon>
        <taxon>Dinophyceae</taxon>
        <taxon>Suessiales</taxon>
        <taxon>Suessiaceae</taxon>
        <taxon>Polarella</taxon>
    </lineage>
</organism>
<sequence length="1695" mass="189966">ASSIQSFLRQLIAALLIMPSSSAMADCCTVVLADCTSSSATEGLKKSAPVSRISAEYCELEKSDPLLMENPRRWVLLPIQYPAVFEMYKKHEASFWTAEEIDLASDGKDWDGLAEGEQHFIKHILAFFAASDGIVLENLAGAFSCEVQIPEARAFYGFQMAMENIHSETYSLLIEQYIKDPEERDHVFNAINTMPAVQEKAQWAVQYMNKDNCFAERIVAFAAVEGVLFSGSFCAIYWLKKRGLMPGLTFSNELISRDEGLHAEFACLIYSMLQNKLPEDVVHDIIRGAVDAERKFICEALPCDLIGMNSELMTKYIEFVADRLLCALGHSKLFGSKNPFDWMELISLQGKTNFFEKRVGEYQKAGVMAGNGSAEAQEQGRGFSLDVASSIQLLLRQLIAALFTMPSSSAMADCCTVVLADSSSVLEGLKKSAPVSRISAEYCELEKSDPLLMENPRRWVLLPIQYPAVFEMYKKHEASFWTAEEIDLASDGKDWDGLAEGEQHFIKHILAFFAASDGIVLENLAGAFSCEVQIPEARAFYGFQMAMENIHSETYSLLIEQYIKDPEERDHVFNAINTMPVVQEKAQWAVQYMNKDNCFAERIVAFAAVEGVLFSGSFCAIYWLKKRGLMPGLTFSNELISLDEGLHAEFACLIYSMLQNKLPEDVVHDIIRGAVDAERKFICEALPCDLIGMNSELMTKYIEFVADRLLCALGHSKLFGSKNPFDWMELISLQGKTNFFEKRVGEYQKAGVMAGNGSAEAQEQGRGFSLDVASSIQSFLRQLIAALLIMPSSSAMADCCTVVLADCASSSATEGLKKSAPVSRISAEYCELEKSDPLLMENPRRWVLLPIQYPAVFEMYKKHEASFWTAEEIDLASYGKDWDGLAEGEQHFIKHILAFFAASDGIVLENLAGAFSCEVQIPEARAFYGFQMAMENIHSETYSLLIEQYIKDPEERDHVFNAINTMPAVQEKAQWAVQYMNKDNCFAERIVAFAAVEGVLFSGSFCAIYWLKKRGLMPGLTFSNELISRDEGLHAEFACLIYSMLQNKLPEDVVHDIIRGAVDAEREFICEALPCDLIGMNSELMTKYIEFVADRLLCALGHSKLFGSKNPFDWMELISLQGKTNFFEKRVGEYQKAGVMAGNGSAEAQEQGRGFSLDVGFRPDCQQLGHRGSVQQWSPASHNLDRPYLGGFRNKSSGDMPDSQTTAPTQKKDIQSIRFHREAQTYEYRTRSTQSKCDNGTQMEKVGLFIDSTKDVVVQPRKPYFSSADKAALVLEKCVIIQCHARGMMARRRSRQLRKSRTEHHQLTYREAERRQLEADLRHKREVERRMHPRTFEDFSVLYKELEAWRLNEAKRISTSGFDEPTRRAAQRELLHKETKLLQTIDKLKIQAHGHNRDAKIKKKLESMSQPKVWAQGDGETTTVHTPFTTRAKELMDLYSGLRLPLLTVDERLDVLLHVKWTVKEFDCNLTREIVDLIDREADMLNRGRPEKSFAGLRKRLGNLFLQFIETPEFNPEAMKFQKVPRELYDQTGTHPLSTVPIKGVVLSRSESLRQQLQGFKASSVKLCASSGVKFAQSLTGATLFSAAEETVHFTQDLVSGGTEPKTAELCASWVESGSRVLQGVGSPWAIPAMVPPQVTSWVQGRPGPSGHPQQRGPVMRTAAPTAAARPVAQFASMRQVSAGSHVAGPISSER</sequence>
<accession>A0A813JK94</accession>
<dbReference type="PROSITE" id="PS50096">
    <property type="entry name" value="IQ"/>
    <property type="match status" value="1"/>
</dbReference>
<reference evidence="6" key="1">
    <citation type="submission" date="2021-02" db="EMBL/GenBank/DDBJ databases">
        <authorList>
            <person name="Dougan E. K."/>
            <person name="Rhodes N."/>
            <person name="Thang M."/>
            <person name="Chan C."/>
        </authorList>
    </citation>
    <scope>NUCLEOTIDE SEQUENCE</scope>
</reference>
<comment type="similarity">
    <text evidence="1">Belongs to the ribonucleoside diphosphate reductase small chain family.</text>
</comment>
<dbReference type="Pfam" id="PF00268">
    <property type="entry name" value="Ribonuc_red_sm"/>
    <property type="match status" value="3"/>
</dbReference>
<dbReference type="InterPro" id="IPR009078">
    <property type="entry name" value="Ferritin-like_SF"/>
</dbReference>
<dbReference type="SUPFAM" id="SSF47240">
    <property type="entry name" value="Ferritin-like"/>
    <property type="match status" value="3"/>
</dbReference>
<dbReference type="PROSITE" id="PS00368">
    <property type="entry name" value="RIBORED_SMALL"/>
    <property type="match status" value="3"/>
</dbReference>
<proteinExistence type="inferred from homology"/>
<name>A0A813JK94_POLGL</name>
<feature type="chain" id="PRO_5032343246" description="IQ motif and ubiquitin-like domain-containing protein" evidence="4">
    <location>
        <begin position="24"/>
        <end position="1695"/>
    </location>
</feature>
<feature type="non-terminal residue" evidence="6">
    <location>
        <position position="1"/>
    </location>
</feature>
<evidence type="ECO:0000313" key="7">
    <source>
        <dbReference type="Proteomes" id="UP000626109"/>
    </source>
</evidence>
<dbReference type="CDD" id="cd01049">
    <property type="entry name" value="RNRR2"/>
    <property type="match status" value="3"/>
</dbReference>
<dbReference type="EMBL" id="CAJNNW010025769">
    <property type="protein sequence ID" value="CAE8679530.1"/>
    <property type="molecule type" value="Genomic_DNA"/>
</dbReference>
<evidence type="ECO:0000256" key="1">
    <source>
        <dbReference type="ARBA" id="ARBA00009303"/>
    </source>
</evidence>
<feature type="non-terminal residue" evidence="6">
    <location>
        <position position="1695"/>
    </location>
</feature>
<dbReference type="InterPro" id="IPR012348">
    <property type="entry name" value="RNR-like"/>
</dbReference>
<evidence type="ECO:0000259" key="5">
    <source>
        <dbReference type="Pfam" id="PF25805"/>
    </source>
</evidence>
<feature type="transmembrane region" description="Helical" evidence="3">
    <location>
        <begin position="218"/>
        <end position="239"/>
    </location>
</feature>
<keyword evidence="4" id="KW-0732">Signal</keyword>
<dbReference type="Proteomes" id="UP000626109">
    <property type="component" value="Unassembled WGS sequence"/>
</dbReference>
<dbReference type="Gene3D" id="1.10.620.20">
    <property type="entry name" value="Ribonucleotide Reductase, subunit A"/>
    <property type="match status" value="3"/>
</dbReference>
<dbReference type="GO" id="GO:0016491">
    <property type="term" value="F:oxidoreductase activity"/>
    <property type="evidence" value="ECO:0007669"/>
    <property type="project" value="InterPro"/>
</dbReference>
<protein>
    <recommendedName>
        <fullName evidence="5">IQ motif and ubiquitin-like domain-containing protein</fullName>
    </recommendedName>
</protein>
<dbReference type="InterPro" id="IPR000358">
    <property type="entry name" value="RNR_small_fam"/>
</dbReference>
<evidence type="ECO:0000313" key="6">
    <source>
        <dbReference type="EMBL" id="CAE8679530.1"/>
    </source>
</evidence>
<feature type="signal peptide" evidence="4">
    <location>
        <begin position="1"/>
        <end position="23"/>
    </location>
</feature>
<gene>
    <name evidence="6" type="ORF">PGLA2088_LOCUS21406</name>
</gene>
<evidence type="ECO:0000256" key="4">
    <source>
        <dbReference type="SAM" id="SignalP"/>
    </source>
</evidence>
<evidence type="ECO:0000256" key="2">
    <source>
        <dbReference type="SAM" id="MobiDB-lite"/>
    </source>
</evidence>